<dbReference type="InterPro" id="IPR036291">
    <property type="entry name" value="NAD(P)-bd_dom_sf"/>
</dbReference>
<dbReference type="Proteomes" id="UP000824073">
    <property type="component" value="Unassembled WGS sequence"/>
</dbReference>
<feature type="binding site" evidence="15">
    <location>
        <begin position="253"/>
        <end position="254"/>
    </location>
    <ligand>
        <name>substrate</name>
    </ligand>
</feature>
<dbReference type="FunFam" id="3.40.50.720:FF:000019">
    <property type="entry name" value="Glycerol-3-phosphate dehydrogenase [NAD(P)+]"/>
    <property type="match status" value="1"/>
</dbReference>
<feature type="binding site" evidence="13">
    <location>
        <position position="138"/>
    </location>
    <ligand>
        <name>NADPH</name>
        <dbReference type="ChEBI" id="CHEBI:57783"/>
    </ligand>
</feature>
<comment type="subcellular location">
    <subcellularLocation>
        <location evidence="13">Cytoplasm</location>
    </subcellularLocation>
</comment>
<dbReference type="Gene3D" id="3.40.50.720">
    <property type="entry name" value="NAD(P)-binding Rossmann-like Domain"/>
    <property type="match status" value="1"/>
</dbReference>
<keyword evidence="3 13" id="KW-0521">NADP</keyword>
<keyword evidence="7 13" id="KW-0594">Phospholipid biosynthesis</keyword>
<comment type="caution">
    <text evidence="20">The sequence shown here is derived from an EMBL/GenBank/DDBJ whole genome shotgun (WGS) entry which is preliminary data.</text>
</comment>
<evidence type="ECO:0000259" key="19">
    <source>
        <dbReference type="Pfam" id="PF07479"/>
    </source>
</evidence>
<evidence type="ECO:0000256" key="4">
    <source>
        <dbReference type="ARBA" id="ARBA00023002"/>
    </source>
</evidence>
<dbReference type="NCBIfam" id="NF000940">
    <property type="entry name" value="PRK00094.1-2"/>
    <property type="match status" value="1"/>
</dbReference>
<dbReference type="GO" id="GO:0005975">
    <property type="term" value="P:carbohydrate metabolic process"/>
    <property type="evidence" value="ECO:0007669"/>
    <property type="project" value="InterPro"/>
</dbReference>
<keyword evidence="5 13" id="KW-0520">NAD</keyword>
<evidence type="ECO:0000256" key="11">
    <source>
        <dbReference type="ARBA" id="ARBA00069372"/>
    </source>
</evidence>
<evidence type="ECO:0000256" key="14">
    <source>
        <dbReference type="PIRSR" id="PIRSR000114-1"/>
    </source>
</evidence>
<feature type="binding site" evidence="16">
    <location>
        <position position="138"/>
    </location>
    <ligand>
        <name>NAD(+)</name>
        <dbReference type="ChEBI" id="CHEBI:57540"/>
    </ligand>
</feature>
<dbReference type="GO" id="GO:0047952">
    <property type="term" value="F:glycerol-3-phosphate dehydrogenase [NAD(P)+] activity"/>
    <property type="evidence" value="ECO:0007669"/>
    <property type="project" value="UniProtKB-UniRule"/>
</dbReference>
<feature type="binding site" evidence="13">
    <location>
        <position position="279"/>
    </location>
    <ligand>
        <name>NADPH</name>
        <dbReference type="ChEBI" id="CHEBI:57783"/>
    </ligand>
</feature>
<protein>
    <recommendedName>
        <fullName evidence="11 13">Glycerol-3-phosphate dehydrogenase [NAD(P)+]</fullName>
        <ecNumber evidence="10 13">1.1.1.94</ecNumber>
    </recommendedName>
    <alternativeName>
        <fullName evidence="13">NAD(P)(+)-dependent glycerol-3-phosphate dehydrogenase</fullName>
    </alternativeName>
    <alternativeName>
        <fullName evidence="12 13">NAD(P)H-dependent dihydroxyacetone-phosphate reductase</fullName>
    </alternativeName>
</protein>
<evidence type="ECO:0000256" key="7">
    <source>
        <dbReference type="ARBA" id="ARBA00023209"/>
    </source>
</evidence>
<feature type="active site" description="Proton acceptor" evidence="13 14">
    <location>
        <position position="189"/>
    </location>
</feature>
<keyword evidence="13" id="KW-0547">Nucleotide-binding</keyword>
<comment type="function">
    <text evidence="13">Catalyzes the reduction of the glycolytic intermediate dihydroxyacetone phosphate (DHAP) to sn-glycerol 3-phosphate (G3P), the key precursor for phospholipid synthesis.</text>
</comment>
<evidence type="ECO:0000256" key="1">
    <source>
        <dbReference type="ARBA" id="ARBA00011009"/>
    </source>
</evidence>
<keyword evidence="13" id="KW-0963">Cytoplasm</keyword>
<dbReference type="GO" id="GO:0046167">
    <property type="term" value="P:glycerol-3-phosphate biosynthetic process"/>
    <property type="evidence" value="ECO:0007669"/>
    <property type="project" value="UniProtKB-UniRule"/>
</dbReference>
<proteinExistence type="inferred from homology"/>
<dbReference type="Pfam" id="PF07479">
    <property type="entry name" value="NAD_Gly3P_dh_C"/>
    <property type="match status" value="1"/>
</dbReference>
<dbReference type="SUPFAM" id="SSF51735">
    <property type="entry name" value="NAD(P)-binding Rossmann-fold domains"/>
    <property type="match status" value="1"/>
</dbReference>
<dbReference type="EMBL" id="DVMR01000043">
    <property type="protein sequence ID" value="HIU43675.1"/>
    <property type="molecule type" value="Genomic_DNA"/>
</dbReference>
<dbReference type="InterPro" id="IPR011128">
    <property type="entry name" value="G3P_DH_NAD-dep_N"/>
</dbReference>
<dbReference type="PIRSF" id="PIRSF000114">
    <property type="entry name" value="Glycerol-3-P_dh"/>
    <property type="match status" value="1"/>
</dbReference>
<comment type="catalytic activity">
    <reaction evidence="13">
        <text>sn-glycerol 3-phosphate + NAD(+) = dihydroxyacetone phosphate + NADH + H(+)</text>
        <dbReference type="Rhea" id="RHEA:11092"/>
        <dbReference type="ChEBI" id="CHEBI:15378"/>
        <dbReference type="ChEBI" id="CHEBI:57540"/>
        <dbReference type="ChEBI" id="CHEBI:57597"/>
        <dbReference type="ChEBI" id="CHEBI:57642"/>
        <dbReference type="ChEBI" id="CHEBI:57945"/>
        <dbReference type="EC" id="1.1.1.94"/>
    </reaction>
</comment>
<feature type="binding site" evidence="13">
    <location>
        <position position="104"/>
    </location>
    <ligand>
        <name>NADPH</name>
        <dbReference type="ChEBI" id="CHEBI:57783"/>
    </ligand>
</feature>
<dbReference type="PROSITE" id="PS00957">
    <property type="entry name" value="NAD_G3PDH"/>
    <property type="match status" value="1"/>
</dbReference>
<reference evidence="20" key="2">
    <citation type="journal article" date="2021" name="PeerJ">
        <title>Extensive microbial diversity within the chicken gut microbiome revealed by metagenomics and culture.</title>
        <authorList>
            <person name="Gilroy R."/>
            <person name="Ravi A."/>
            <person name="Getino M."/>
            <person name="Pursley I."/>
            <person name="Horton D.L."/>
            <person name="Alikhan N.F."/>
            <person name="Baker D."/>
            <person name="Gharbi K."/>
            <person name="Hall N."/>
            <person name="Watson M."/>
            <person name="Adriaenssens E.M."/>
            <person name="Foster-Nyarko E."/>
            <person name="Jarju S."/>
            <person name="Secka A."/>
            <person name="Antonio M."/>
            <person name="Oren A."/>
            <person name="Chaudhuri R.R."/>
            <person name="La Ragione R."/>
            <person name="Hildebrand F."/>
            <person name="Pallen M.J."/>
        </authorList>
    </citation>
    <scope>NUCLEOTIDE SEQUENCE</scope>
    <source>
        <strain evidence="20">CHK191-8634</strain>
    </source>
</reference>
<feature type="domain" description="Glycerol-3-phosphate dehydrogenase NAD-dependent C-terminal" evidence="19">
    <location>
        <begin position="178"/>
        <end position="318"/>
    </location>
</feature>
<dbReference type="GO" id="GO:0006650">
    <property type="term" value="P:glycerophospholipid metabolic process"/>
    <property type="evidence" value="ECO:0007669"/>
    <property type="project" value="UniProtKB-UniRule"/>
</dbReference>
<feature type="binding site" evidence="13">
    <location>
        <position position="11"/>
    </location>
    <ligand>
        <name>NADPH</name>
        <dbReference type="ChEBI" id="CHEBI:57783"/>
    </ligand>
</feature>
<dbReference type="SUPFAM" id="SSF48179">
    <property type="entry name" value="6-phosphogluconate dehydrogenase C-terminal domain-like"/>
    <property type="match status" value="1"/>
</dbReference>
<evidence type="ECO:0000259" key="18">
    <source>
        <dbReference type="Pfam" id="PF01210"/>
    </source>
</evidence>
<dbReference type="GO" id="GO:0051287">
    <property type="term" value="F:NAD binding"/>
    <property type="evidence" value="ECO:0007669"/>
    <property type="project" value="InterPro"/>
</dbReference>
<evidence type="ECO:0000256" key="13">
    <source>
        <dbReference type="HAMAP-Rule" id="MF_00394"/>
    </source>
</evidence>
<evidence type="ECO:0000256" key="6">
    <source>
        <dbReference type="ARBA" id="ARBA00023098"/>
    </source>
</evidence>
<feature type="binding site" evidence="13">
    <location>
        <position position="104"/>
    </location>
    <ligand>
        <name>sn-glycerol 3-phosphate</name>
        <dbReference type="ChEBI" id="CHEBI:57597"/>
    </ligand>
</feature>
<dbReference type="FunFam" id="1.10.1040.10:FF:000001">
    <property type="entry name" value="Glycerol-3-phosphate dehydrogenase [NAD(P)+]"/>
    <property type="match status" value="1"/>
</dbReference>
<feature type="domain" description="Glycerol-3-phosphate dehydrogenase NAD-dependent N-terminal" evidence="18">
    <location>
        <begin position="2"/>
        <end position="157"/>
    </location>
</feature>
<feature type="binding site" evidence="13">
    <location>
        <position position="189"/>
    </location>
    <ligand>
        <name>sn-glycerol 3-phosphate</name>
        <dbReference type="ChEBI" id="CHEBI:57597"/>
    </ligand>
</feature>
<comment type="caution">
    <text evidence="13">Lacks conserved residue(s) required for the propagation of feature annotation.</text>
</comment>
<dbReference type="InterPro" id="IPR006109">
    <property type="entry name" value="G3P_DH_NAD-dep_C"/>
</dbReference>
<dbReference type="InterPro" id="IPR008927">
    <property type="entry name" value="6-PGluconate_DH-like_C_sf"/>
</dbReference>
<keyword evidence="8 13" id="KW-1208">Phospholipid metabolism</keyword>
<feature type="binding site" evidence="13">
    <location>
        <position position="134"/>
    </location>
    <ligand>
        <name>sn-glycerol 3-phosphate</name>
        <dbReference type="ChEBI" id="CHEBI:57597"/>
    </ligand>
</feature>
<reference evidence="20" key="1">
    <citation type="submission" date="2020-10" db="EMBL/GenBank/DDBJ databases">
        <authorList>
            <person name="Gilroy R."/>
        </authorList>
    </citation>
    <scope>NUCLEOTIDE SEQUENCE</scope>
    <source>
        <strain evidence="20">CHK191-8634</strain>
    </source>
</reference>
<evidence type="ECO:0000256" key="9">
    <source>
        <dbReference type="ARBA" id="ARBA00052716"/>
    </source>
</evidence>
<dbReference type="Pfam" id="PF01210">
    <property type="entry name" value="NAD_Gly3P_dh_N"/>
    <property type="match status" value="1"/>
</dbReference>
<dbReference type="GO" id="GO:0005829">
    <property type="term" value="C:cytosol"/>
    <property type="evidence" value="ECO:0007669"/>
    <property type="project" value="TreeGrafter"/>
</dbReference>
<evidence type="ECO:0000256" key="10">
    <source>
        <dbReference type="ARBA" id="ARBA00066687"/>
    </source>
</evidence>
<dbReference type="InterPro" id="IPR013328">
    <property type="entry name" value="6PGD_dom2"/>
</dbReference>
<evidence type="ECO:0000256" key="5">
    <source>
        <dbReference type="ARBA" id="ARBA00023027"/>
    </source>
</evidence>
<comment type="similarity">
    <text evidence="1 13 17">Belongs to the NAD-dependent glycerol-3-phosphate dehydrogenase family.</text>
</comment>
<comment type="catalytic activity">
    <reaction evidence="9">
        <text>sn-glycerol 3-phosphate + NADP(+) = dihydroxyacetone phosphate + NADPH + H(+)</text>
        <dbReference type="Rhea" id="RHEA:11096"/>
        <dbReference type="ChEBI" id="CHEBI:15378"/>
        <dbReference type="ChEBI" id="CHEBI:57597"/>
        <dbReference type="ChEBI" id="CHEBI:57642"/>
        <dbReference type="ChEBI" id="CHEBI:57783"/>
        <dbReference type="ChEBI" id="CHEBI:58349"/>
        <dbReference type="EC" id="1.1.1.94"/>
    </reaction>
    <physiologicalReaction direction="right-to-left" evidence="9">
        <dbReference type="Rhea" id="RHEA:11098"/>
    </physiologicalReaction>
</comment>
<evidence type="ECO:0000256" key="17">
    <source>
        <dbReference type="RuleBase" id="RU000437"/>
    </source>
</evidence>
<evidence type="ECO:0000256" key="15">
    <source>
        <dbReference type="PIRSR" id="PIRSR000114-2"/>
    </source>
</evidence>
<dbReference type="InterPro" id="IPR006168">
    <property type="entry name" value="G3P_DH_NAD-dep"/>
</dbReference>
<keyword evidence="2 13" id="KW-0444">Lipid biosynthesis</keyword>
<feature type="binding site" evidence="13">
    <location>
        <position position="254"/>
    </location>
    <ligand>
        <name>sn-glycerol 3-phosphate</name>
        <dbReference type="ChEBI" id="CHEBI:57597"/>
    </ligand>
</feature>
<comment type="pathway">
    <text evidence="13">Membrane lipid metabolism; glycerophospholipid metabolism.</text>
</comment>
<dbReference type="Gene3D" id="1.10.1040.10">
    <property type="entry name" value="N-(1-d-carboxylethyl)-l-norvaline Dehydrogenase, domain 2"/>
    <property type="match status" value="1"/>
</dbReference>
<feature type="binding site" evidence="16">
    <location>
        <begin position="7"/>
        <end position="12"/>
    </location>
    <ligand>
        <name>NAD(+)</name>
        <dbReference type="ChEBI" id="CHEBI:57540"/>
    </ligand>
</feature>
<dbReference type="GO" id="GO:0008654">
    <property type="term" value="P:phospholipid biosynthetic process"/>
    <property type="evidence" value="ECO:0007669"/>
    <property type="project" value="UniProtKB-KW"/>
</dbReference>
<feature type="binding site" evidence="13">
    <location>
        <position position="136"/>
    </location>
    <ligand>
        <name>sn-glycerol 3-phosphate</name>
        <dbReference type="ChEBI" id="CHEBI:57597"/>
    </ligand>
</feature>
<feature type="binding site" evidence="13">
    <location>
        <position position="253"/>
    </location>
    <ligand>
        <name>sn-glycerol 3-phosphate</name>
        <dbReference type="ChEBI" id="CHEBI:57597"/>
    </ligand>
</feature>
<evidence type="ECO:0000256" key="2">
    <source>
        <dbReference type="ARBA" id="ARBA00022516"/>
    </source>
</evidence>
<feature type="binding site" evidence="16">
    <location>
        <position position="253"/>
    </location>
    <ligand>
        <name>NAD(+)</name>
        <dbReference type="ChEBI" id="CHEBI:57540"/>
    </ligand>
</feature>
<evidence type="ECO:0000313" key="21">
    <source>
        <dbReference type="Proteomes" id="UP000824073"/>
    </source>
</evidence>
<name>A0A9D1LL38_9CLOT</name>
<feature type="binding site" evidence="13">
    <location>
        <position position="253"/>
    </location>
    <ligand>
        <name>NADPH</name>
        <dbReference type="ChEBI" id="CHEBI:57783"/>
    </ligand>
</feature>
<evidence type="ECO:0000256" key="16">
    <source>
        <dbReference type="PIRSR" id="PIRSR000114-3"/>
    </source>
</evidence>
<keyword evidence="4 13" id="KW-0560">Oxidoreductase</keyword>
<feature type="binding site" evidence="13">
    <location>
        <position position="277"/>
    </location>
    <ligand>
        <name>NADPH</name>
        <dbReference type="ChEBI" id="CHEBI:57783"/>
    </ligand>
</feature>
<evidence type="ECO:0000256" key="3">
    <source>
        <dbReference type="ARBA" id="ARBA00022857"/>
    </source>
</evidence>
<accession>A0A9D1LL38</accession>
<gene>
    <name evidence="13" type="primary">gpsA</name>
    <name evidence="20" type="ORF">IAB67_05180</name>
</gene>
<dbReference type="GO" id="GO:0046168">
    <property type="term" value="P:glycerol-3-phosphate catabolic process"/>
    <property type="evidence" value="ECO:0007669"/>
    <property type="project" value="InterPro"/>
</dbReference>
<dbReference type="HAMAP" id="MF_00394">
    <property type="entry name" value="NAD_Glyc3P_dehydrog"/>
    <property type="match status" value="1"/>
</dbReference>
<dbReference type="PRINTS" id="PR00077">
    <property type="entry name" value="GPDHDRGNASE"/>
</dbReference>
<evidence type="ECO:0000256" key="8">
    <source>
        <dbReference type="ARBA" id="ARBA00023264"/>
    </source>
</evidence>
<feature type="binding site" evidence="13">
    <location>
        <position position="252"/>
    </location>
    <ligand>
        <name>sn-glycerol 3-phosphate</name>
        <dbReference type="ChEBI" id="CHEBI:57597"/>
    </ligand>
</feature>
<sequence>MKMSVFGCGGWGLAIASLLHQNGHGVTLWTPFDEECAALKRERGNAQLLPGIRLSEDIAVTTDRGSAADADMAVIAVPSYAVHETASGLRGLLPAGRPVVLLSKGFDREGGYCLLSDTLERALGSQSPVVALTGPSHAEEVSRGVPTAVVAASRDRGAAEAVQAAFSAPVFRVYTSPDIIGAELGGAMKNVMALAVGISDGAGFGDNTKALLMTRGIAEMARFGVRMGGKPQTFSGLSGVGDLIVTCISEHSRNRRAGLLIGAGKKPDEAIREVGAVVEGYYAVQAVHELQKRIPVELPISEAMYRLLFDGDDIQSVVNSLFSRELRSELEPDWHDPSEW</sequence>
<evidence type="ECO:0000313" key="20">
    <source>
        <dbReference type="EMBL" id="HIU43675.1"/>
    </source>
</evidence>
<feature type="binding site" evidence="13">
    <location>
        <position position="242"/>
    </location>
    <ligand>
        <name>sn-glycerol 3-phosphate</name>
        <dbReference type="ChEBI" id="CHEBI:57597"/>
    </ligand>
</feature>
<evidence type="ECO:0000256" key="12">
    <source>
        <dbReference type="ARBA" id="ARBA00080511"/>
    </source>
</evidence>
<dbReference type="EC" id="1.1.1.94" evidence="10 13"/>
<dbReference type="PANTHER" id="PTHR11728">
    <property type="entry name" value="GLYCEROL-3-PHOSPHATE DEHYDROGENASE"/>
    <property type="match status" value="1"/>
</dbReference>
<feature type="binding site" evidence="15">
    <location>
        <position position="104"/>
    </location>
    <ligand>
        <name>substrate</name>
    </ligand>
</feature>
<organism evidence="20 21">
    <name type="scientific">Candidatus Ventrousia excrementavium</name>
    <dbReference type="NCBI Taxonomy" id="2840961"/>
    <lineage>
        <taxon>Bacteria</taxon>
        <taxon>Bacillati</taxon>
        <taxon>Bacillota</taxon>
        <taxon>Clostridia</taxon>
        <taxon>Eubacteriales</taxon>
        <taxon>Clostridiaceae</taxon>
        <taxon>Clostridiaceae incertae sedis</taxon>
        <taxon>Candidatus Ventrousia</taxon>
    </lineage>
</organism>
<dbReference type="NCBIfam" id="NF000942">
    <property type="entry name" value="PRK00094.1-4"/>
    <property type="match status" value="1"/>
</dbReference>
<dbReference type="AlphaFoldDB" id="A0A9D1LL38"/>
<dbReference type="PANTHER" id="PTHR11728:SF1">
    <property type="entry name" value="GLYCEROL-3-PHOSPHATE DEHYDROGENASE [NAD(+)] 2, CHLOROPLASTIC"/>
    <property type="match status" value="1"/>
</dbReference>
<keyword evidence="6 13" id="KW-0443">Lipid metabolism</keyword>